<dbReference type="Gene3D" id="3.40.50.300">
    <property type="entry name" value="P-loop containing nucleotide triphosphate hydrolases"/>
    <property type="match status" value="1"/>
</dbReference>
<evidence type="ECO:0000256" key="8">
    <source>
        <dbReference type="ARBA" id="ARBA00046611"/>
    </source>
</evidence>
<evidence type="ECO:0000256" key="3">
    <source>
        <dbReference type="ARBA" id="ARBA00014588"/>
    </source>
</evidence>
<keyword evidence="6" id="KW-0342">GTP-binding</keyword>
<dbReference type="PRINTS" id="PR00153">
    <property type="entry name" value="CSAPPISMRASE"/>
</dbReference>
<keyword evidence="5" id="KW-0378">Hydrolase</keyword>
<evidence type="ECO:0000256" key="1">
    <source>
        <dbReference type="ARBA" id="ARBA00003181"/>
    </source>
</evidence>
<name>A0A094ZJ19_SCHHA</name>
<dbReference type="EMBL" id="KL250521">
    <property type="protein sequence ID" value="KGB32884.1"/>
    <property type="molecule type" value="Genomic_DNA"/>
</dbReference>
<dbReference type="CDD" id="cd17871">
    <property type="entry name" value="GPN2"/>
    <property type="match status" value="1"/>
</dbReference>
<dbReference type="Pfam" id="PF00160">
    <property type="entry name" value="Pro_isomerase"/>
    <property type="match status" value="1"/>
</dbReference>
<dbReference type="GO" id="GO:0005737">
    <property type="term" value="C:cytoplasm"/>
    <property type="evidence" value="ECO:0007669"/>
    <property type="project" value="TreeGrafter"/>
</dbReference>
<gene>
    <name evidence="9" type="ORF">MS3_01044</name>
</gene>
<dbReference type="STRING" id="6185.A0A094ZJ19"/>
<dbReference type="GO" id="GO:0005525">
    <property type="term" value="F:GTP binding"/>
    <property type="evidence" value="ECO:0007669"/>
    <property type="project" value="UniProtKB-KW"/>
</dbReference>
<sequence>MQAPLASEYKLVIMLLNSAVYRSLARRSILLTCSPASVPYIIDTFLKIGGSVNRAVYWPLRNEIQPVGTLLIQSSSPETLRYTLHKISSFRCVHCAINSESKKSMFRLPMFRINSDPSIWPVENVAKYSSYQYPGKLCVKANLSIRPSVPSSKEMTSILMSCQSFDDQVSTFYHLTRLTELDILARFVLSDSIEEILGFIFRGTKVSIFGSVLNGLGSVSSDVDLVVKLPLNYDNLQYLRDTKPNYLTSDLYRTKIISLDPDCLKNRFLSFLQMMLKKLDPLGFKYSRIYTGRVPIIHLDQIRVLEVGLDISSLTKSPLMNNGESKHCGTKMAEILHFLTLCIPEIPKSVALIKYLARELRVTRNGPSPGFTNFKLISLFINFLQVSNYAPSFIRLQSLIKNSITLDSTSAFSAHTHFPDLNPFPSIEDLLSNFLVYVCSIKPCDIIIDLRNGCLTPRLESTGTEYTDHVIPHRKHYVLCPDPTYPQCNIWSGINEDHWSSFVQICRALQDTLKMQCNKNENSKWGLLALTDFDDCTKLKFVNVPDYYHLNFLALCASDYYKGCIFHRNIKGFIVQTGDPTGTGKNGQSIWKKRFKDEFHDSLRHNARGIMSMANNGPDSNGSQFFITYSKQTMLDMKYSIFGKSYHTSSDQTQISVDYVMMSVDSKPYPFPNGLHLFGQLVIGPPGSGKTTYCAAMHDFLVKLGRKVAVINLDPANDSLPYPCAINMADLICLDEVMDYLGLGPNGGLIYCMEYLYTNRSWLANQLALLKQKDPKIYLIFDLPGQVELYTHHPCMRQLVCYLTNKPTNLKINTKNQLPSLSSIQSSSSLPLSKDEVPNSLDLHLTSVHLIDSHYCSDAGKFIACVLTSLSAMLQLSIPHVNILSKADLIEQYGELDFNLDFFTEVLDLQYLIDCLHKTTNNNDQSLFNSKYTRLNQAIIDLIQDRSIVQFVLLDIQDLSHIERVMRYVDRANGYVFGTNEQHNLQSLLHSASGVELAPDWIGMIQEKYMFKKNYDDDDNHNTDSNVQNDDEPHIDLFA</sequence>
<dbReference type="InterPro" id="IPR030231">
    <property type="entry name" value="Gpn2"/>
</dbReference>
<dbReference type="SUPFAM" id="SSF52540">
    <property type="entry name" value="P-loop containing nucleoside triphosphate hydrolases"/>
    <property type="match status" value="1"/>
</dbReference>
<dbReference type="InterPro" id="IPR020892">
    <property type="entry name" value="Cyclophilin-type_PPIase_CS"/>
</dbReference>
<evidence type="ECO:0000313" key="9">
    <source>
        <dbReference type="EMBL" id="KGB32884.1"/>
    </source>
</evidence>
<comment type="subunit">
    <text evidence="8">Heterodimers with GPN1 or GPN3. Binds to RNA polymerase II (RNAPII).</text>
</comment>
<evidence type="ECO:0000256" key="7">
    <source>
        <dbReference type="ARBA" id="ARBA00029700"/>
    </source>
</evidence>
<dbReference type="GO" id="GO:0003924">
    <property type="term" value="F:GTPase activity"/>
    <property type="evidence" value="ECO:0007669"/>
    <property type="project" value="TreeGrafter"/>
</dbReference>
<dbReference type="PROSITE" id="PS50072">
    <property type="entry name" value="CSA_PPIASE_2"/>
    <property type="match status" value="1"/>
</dbReference>
<comment type="similarity">
    <text evidence="2">Belongs to the GPN-loop GTPase family.</text>
</comment>
<keyword evidence="4" id="KW-0547">Nucleotide-binding</keyword>
<dbReference type="InterPro" id="IPR029000">
    <property type="entry name" value="Cyclophilin-like_dom_sf"/>
</dbReference>
<evidence type="ECO:0000256" key="6">
    <source>
        <dbReference type="ARBA" id="ARBA00023134"/>
    </source>
</evidence>
<dbReference type="Gene3D" id="2.40.100.10">
    <property type="entry name" value="Cyclophilin-like"/>
    <property type="match status" value="1"/>
</dbReference>
<evidence type="ECO:0000256" key="2">
    <source>
        <dbReference type="ARBA" id="ARBA00005290"/>
    </source>
</evidence>
<dbReference type="PANTHER" id="PTHR21231">
    <property type="entry name" value="XPA-BINDING PROTEIN 1-RELATED"/>
    <property type="match status" value="1"/>
</dbReference>
<dbReference type="PANTHER" id="PTHR21231:SF3">
    <property type="entry name" value="GPN-LOOP GTPASE 2"/>
    <property type="match status" value="1"/>
</dbReference>
<dbReference type="GO" id="GO:0006457">
    <property type="term" value="P:protein folding"/>
    <property type="evidence" value="ECO:0007669"/>
    <property type="project" value="InterPro"/>
</dbReference>
<dbReference type="Pfam" id="PF22600">
    <property type="entry name" value="MTPAP-like_central"/>
    <property type="match status" value="1"/>
</dbReference>
<dbReference type="Pfam" id="PF03029">
    <property type="entry name" value="ATP_bind_1"/>
    <property type="match status" value="2"/>
</dbReference>
<evidence type="ECO:0000256" key="4">
    <source>
        <dbReference type="ARBA" id="ARBA00022741"/>
    </source>
</evidence>
<dbReference type="Gene3D" id="3.30.460.10">
    <property type="entry name" value="Beta Polymerase, domain 2"/>
    <property type="match status" value="1"/>
</dbReference>
<dbReference type="SUPFAM" id="SSF50891">
    <property type="entry name" value="Cyclophilin-like"/>
    <property type="match status" value="1"/>
</dbReference>
<accession>A0A094ZJ19</accession>
<dbReference type="GO" id="GO:0003755">
    <property type="term" value="F:peptidyl-prolyl cis-trans isomerase activity"/>
    <property type="evidence" value="ECO:0007669"/>
    <property type="project" value="InterPro"/>
</dbReference>
<proteinExistence type="inferred from homology"/>
<organism evidence="9">
    <name type="scientific">Schistosoma haematobium</name>
    <name type="common">Blood fluke</name>
    <dbReference type="NCBI Taxonomy" id="6185"/>
    <lineage>
        <taxon>Eukaryota</taxon>
        <taxon>Metazoa</taxon>
        <taxon>Spiralia</taxon>
        <taxon>Lophotrochozoa</taxon>
        <taxon>Platyhelminthes</taxon>
        <taxon>Trematoda</taxon>
        <taxon>Digenea</taxon>
        <taxon>Strigeidida</taxon>
        <taxon>Schistosomatoidea</taxon>
        <taxon>Schistosomatidae</taxon>
        <taxon>Schistosoma</taxon>
    </lineage>
</organism>
<dbReference type="InterPro" id="IPR043519">
    <property type="entry name" value="NT_sf"/>
</dbReference>
<dbReference type="SUPFAM" id="SSF81631">
    <property type="entry name" value="PAP/OAS1 substrate-binding domain"/>
    <property type="match status" value="1"/>
</dbReference>
<dbReference type="InterPro" id="IPR054708">
    <property type="entry name" value="MTPAP-like_central"/>
</dbReference>
<dbReference type="InterPro" id="IPR027417">
    <property type="entry name" value="P-loop_NTPase"/>
</dbReference>
<evidence type="ECO:0000256" key="5">
    <source>
        <dbReference type="ARBA" id="ARBA00022801"/>
    </source>
</evidence>
<dbReference type="SUPFAM" id="SSF81301">
    <property type="entry name" value="Nucleotidyltransferase"/>
    <property type="match status" value="1"/>
</dbReference>
<dbReference type="InterPro" id="IPR002130">
    <property type="entry name" value="Cyclophilin-type_PPIase_dom"/>
</dbReference>
<dbReference type="Gene3D" id="1.10.1410.10">
    <property type="match status" value="1"/>
</dbReference>
<dbReference type="PROSITE" id="PS00170">
    <property type="entry name" value="CSA_PPIASE_1"/>
    <property type="match status" value="1"/>
</dbReference>
<reference evidence="9" key="1">
    <citation type="journal article" date="2012" name="Nat. Genet.">
        <title>Whole-genome sequence of Schistosoma haematobium.</title>
        <authorList>
            <person name="Young N.D."/>
            <person name="Jex A.R."/>
            <person name="Li B."/>
            <person name="Liu S."/>
            <person name="Yang L."/>
            <person name="Xiong Z."/>
            <person name="Li Y."/>
            <person name="Cantacessi C."/>
            <person name="Hall R.S."/>
            <person name="Xu X."/>
            <person name="Chen F."/>
            <person name="Wu X."/>
            <person name="Zerlotini A."/>
            <person name="Oliveira G."/>
            <person name="Hofmann A."/>
            <person name="Zhang G."/>
            <person name="Fang X."/>
            <person name="Kang Y."/>
            <person name="Campbell B.E."/>
            <person name="Loukas A."/>
            <person name="Ranganathan S."/>
            <person name="Rollinson D."/>
            <person name="Rinaldi G."/>
            <person name="Brindley P.J."/>
            <person name="Yang H."/>
            <person name="Wang J."/>
            <person name="Wang J."/>
            <person name="Gasser R.B."/>
        </authorList>
    </citation>
    <scope>NUCLEOTIDE SEQUENCE [LARGE SCALE GENOMIC DNA]</scope>
</reference>
<comment type="function">
    <text evidence="1">Small GTPase required for proper localization of RNA polymerase II and III (RNAPII and RNAPIII). May act at an RNAP assembly step prior to nuclear import.</text>
</comment>
<dbReference type="InterPro" id="IPR004130">
    <property type="entry name" value="Gpn"/>
</dbReference>
<protein>
    <recommendedName>
        <fullName evidence="3">GPN-loop GTPase 2</fullName>
    </recommendedName>
    <alternativeName>
        <fullName evidence="7">ATP-binding domain 1 family member B</fullName>
    </alternativeName>
</protein>
<dbReference type="AlphaFoldDB" id="A0A094ZJ19"/>